<gene>
    <name evidence="2" type="ORF">C7212DRAFT_184498</name>
</gene>
<feature type="domain" description="DDE-1" evidence="1">
    <location>
        <begin position="2"/>
        <end position="73"/>
    </location>
</feature>
<protein>
    <recommendedName>
        <fullName evidence="1">DDE-1 domain-containing protein</fullName>
    </recommendedName>
</protein>
<feature type="non-terminal residue" evidence="2">
    <location>
        <position position="1"/>
    </location>
</feature>
<dbReference type="AlphaFoldDB" id="A0A317SRX0"/>
<accession>A0A317SRX0</accession>
<dbReference type="EMBL" id="PYWC01000027">
    <property type="protein sequence ID" value="PWW77119.1"/>
    <property type="molecule type" value="Genomic_DNA"/>
</dbReference>
<evidence type="ECO:0000313" key="2">
    <source>
        <dbReference type="EMBL" id="PWW77119.1"/>
    </source>
</evidence>
<dbReference type="InterPro" id="IPR004875">
    <property type="entry name" value="DDE_SF_endonuclease_dom"/>
</dbReference>
<dbReference type="OrthoDB" id="5425161at2759"/>
<evidence type="ECO:0000313" key="3">
    <source>
        <dbReference type="Proteomes" id="UP000246991"/>
    </source>
</evidence>
<dbReference type="Pfam" id="PF03184">
    <property type="entry name" value="DDE_1"/>
    <property type="match status" value="1"/>
</dbReference>
<dbReference type="Proteomes" id="UP000246991">
    <property type="component" value="Unassembled WGS sequence"/>
</dbReference>
<proteinExistence type="predicted"/>
<dbReference type="GO" id="GO:0003676">
    <property type="term" value="F:nucleic acid binding"/>
    <property type="evidence" value="ECO:0007669"/>
    <property type="project" value="InterPro"/>
</dbReference>
<name>A0A317SRX0_9PEZI</name>
<keyword evidence="3" id="KW-1185">Reference proteome</keyword>
<organism evidence="2 3">
    <name type="scientific">Tuber magnatum</name>
    <name type="common">white Piedmont truffle</name>
    <dbReference type="NCBI Taxonomy" id="42249"/>
    <lineage>
        <taxon>Eukaryota</taxon>
        <taxon>Fungi</taxon>
        <taxon>Dikarya</taxon>
        <taxon>Ascomycota</taxon>
        <taxon>Pezizomycotina</taxon>
        <taxon>Pezizomycetes</taxon>
        <taxon>Pezizales</taxon>
        <taxon>Tuberaceae</taxon>
        <taxon>Tuber</taxon>
    </lineage>
</organism>
<dbReference type="STRING" id="42249.A0A317SRX0"/>
<comment type="caution">
    <text evidence="2">The sequence shown here is derived from an EMBL/GenBank/DDBJ whole genome shotgun (WGS) entry which is preliminary data.</text>
</comment>
<sequence length="80" mass="8952">DQELGVEWLEKNLEPSTILSNRGQGKYWSLLLDGHTPHLTWESLHFCLSHPVIPLCFSSHSTHPLEPLIVGLFGPPTALL</sequence>
<evidence type="ECO:0000259" key="1">
    <source>
        <dbReference type="Pfam" id="PF03184"/>
    </source>
</evidence>
<reference evidence="2 3" key="1">
    <citation type="submission" date="2018-03" db="EMBL/GenBank/DDBJ databases">
        <title>Genomes of Pezizomycetes fungi and the evolution of truffles.</title>
        <authorList>
            <person name="Murat C."/>
            <person name="Payen T."/>
            <person name="Noel B."/>
            <person name="Kuo A."/>
            <person name="Martin F.M."/>
        </authorList>
    </citation>
    <scope>NUCLEOTIDE SEQUENCE [LARGE SCALE GENOMIC DNA]</scope>
    <source>
        <strain evidence="2">091103-1</strain>
    </source>
</reference>